<dbReference type="AlphaFoldDB" id="A0A4Y2G5J2"/>
<proteinExistence type="predicted"/>
<protein>
    <submittedName>
        <fullName evidence="2">Uncharacterized protein</fullName>
    </submittedName>
</protein>
<accession>A0A4Y2G5J2</accession>
<dbReference type="EMBL" id="BGPR01176303">
    <property type="protein sequence ID" value="GBM47901.1"/>
    <property type="molecule type" value="Genomic_DNA"/>
</dbReference>
<keyword evidence="3" id="KW-1185">Reference proteome</keyword>
<evidence type="ECO:0000313" key="1">
    <source>
        <dbReference type="EMBL" id="GBM47901.1"/>
    </source>
</evidence>
<evidence type="ECO:0000313" key="3">
    <source>
        <dbReference type="Proteomes" id="UP000499080"/>
    </source>
</evidence>
<gene>
    <name evidence="2" type="ORF">AVEN_206423_1</name>
    <name evidence="1" type="ORF">AVEN_66999_1</name>
</gene>
<reference evidence="2 3" key="1">
    <citation type="journal article" date="2019" name="Sci. Rep.">
        <title>Orb-weaving spider Araneus ventricosus genome elucidates the spidroin gene catalogue.</title>
        <authorList>
            <person name="Kono N."/>
            <person name="Nakamura H."/>
            <person name="Ohtoshi R."/>
            <person name="Moran D.A.P."/>
            <person name="Shinohara A."/>
            <person name="Yoshida Y."/>
            <person name="Fujiwara M."/>
            <person name="Mori M."/>
            <person name="Tomita M."/>
            <person name="Arakawa K."/>
        </authorList>
    </citation>
    <scope>NUCLEOTIDE SEQUENCE [LARGE SCALE GENOMIC DNA]</scope>
</reference>
<organism evidence="2 3">
    <name type="scientific">Araneus ventricosus</name>
    <name type="common">Orbweaver spider</name>
    <name type="synonym">Epeira ventricosa</name>
    <dbReference type="NCBI Taxonomy" id="182803"/>
    <lineage>
        <taxon>Eukaryota</taxon>
        <taxon>Metazoa</taxon>
        <taxon>Ecdysozoa</taxon>
        <taxon>Arthropoda</taxon>
        <taxon>Chelicerata</taxon>
        <taxon>Arachnida</taxon>
        <taxon>Araneae</taxon>
        <taxon>Araneomorphae</taxon>
        <taxon>Entelegynae</taxon>
        <taxon>Araneoidea</taxon>
        <taxon>Araneidae</taxon>
        <taxon>Araneus</taxon>
    </lineage>
</organism>
<feature type="non-terminal residue" evidence="2">
    <location>
        <position position="44"/>
    </location>
</feature>
<dbReference type="EMBL" id="BGPR01176329">
    <property type="protein sequence ID" value="GBM47985.1"/>
    <property type="molecule type" value="Genomic_DNA"/>
</dbReference>
<evidence type="ECO:0000313" key="2">
    <source>
        <dbReference type="EMBL" id="GBM47985.1"/>
    </source>
</evidence>
<name>A0A4Y2G5J2_ARAVE</name>
<sequence>MYTVLSVVNENKRNPIFRTTTLDNVFAEARLLLLVGKQCSLDIS</sequence>
<comment type="caution">
    <text evidence="2">The sequence shown here is derived from an EMBL/GenBank/DDBJ whole genome shotgun (WGS) entry which is preliminary data.</text>
</comment>
<dbReference type="Proteomes" id="UP000499080">
    <property type="component" value="Unassembled WGS sequence"/>
</dbReference>